<organism evidence="2 3">
    <name type="scientific">Halobacillus faecis</name>
    <dbReference type="NCBI Taxonomy" id="360184"/>
    <lineage>
        <taxon>Bacteria</taxon>
        <taxon>Bacillati</taxon>
        <taxon>Bacillota</taxon>
        <taxon>Bacilli</taxon>
        <taxon>Bacillales</taxon>
        <taxon>Bacillaceae</taxon>
        <taxon>Halobacillus</taxon>
    </lineage>
</organism>
<evidence type="ECO:0000313" key="2">
    <source>
        <dbReference type="EMBL" id="GEN52425.1"/>
    </source>
</evidence>
<proteinExistence type="predicted"/>
<keyword evidence="1" id="KW-0472">Membrane</keyword>
<dbReference type="EMBL" id="BJYD01000004">
    <property type="protein sequence ID" value="GEN52425.1"/>
    <property type="molecule type" value="Genomic_DNA"/>
</dbReference>
<dbReference type="Proteomes" id="UP000321886">
    <property type="component" value="Unassembled WGS sequence"/>
</dbReference>
<name>A0A511WMY1_9BACI</name>
<evidence type="ECO:0000256" key="1">
    <source>
        <dbReference type="SAM" id="Phobius"/>
    </source>
</evidence>
<sequence>MFLGLSIACALIIAMIPTTLPEEEDGEGEREDTQLLKKTMHHAKSFVLAIYLLAILVCLLEITGFLQYIVGGEVRKLLGFL</sequence>
<keyword evidence="1" id="KW-0812">Transmembrane</keyword>
<keyword evidence="3" id="KW-1185">Reference proteome</keyword>
<reference evidence="2 3" key="1">
    <citation type="submission" date="2019-07" db="EMBL/GenBank/DDBJ databases">
        <title>Whole genome shotgun sequence of Halobacillus faecis NBRC 103569.</title>
        <authorList>
            <person name="Hosoyama A."/>
            <person name="Uohara A."/>
            <person name="Ohji S."/>
            <person name="Ichikawa N."/>
        </authorList>
    </citation>
    <scope>NUCLEOTIDE SEQUENCE [LARGE SCALE GENOMIC DNA]</scope>
    <source>
        <strain evidence="2 3">NBRC 103569</strain>
    </source>
</reference>
<gene>
    <name evidence="2" type="ORF">HFA01_06870</name>
</gene>
<protein>
    <submittedName>
        <fullName evidence="2">Uncharacterized protein</fullName>
    </submittedName>
</protein>
<keyword evidence="1" id="KW-1133">Transmembrane helix</keyword>
<dbReference type="AlphaFoldDB" id="A0A511WMY1"/>
<evidence type="ECO:0000313" key="3">
    <source>
        <dbReference type="Proteomes" id="UP000321886"/>
    </source>
</evidence>
<accession>A0A511WMY1</accession>
<feature type="transmembrane region" description="Helical" evidence="1">
    <location>
        <begin position="45"/>
        <end position="70"/>
    </location>
</feature>
<comment type="caution">
    <text evidence="2">The sequence shown here is derived from an EMBL/GenBank/DDBJ whole genome shotgun (WGS) entry which is preliminary data.</text>
</comment>